<dbReference type="CDD" id="cd04077">
    <property type="entry name" value="Peptidases_S8_PCSK9_ProteinaseK_like"/>
    <property type="match status" value="1"/>
</dbReference>
<proteinExistence type="inferred from homology"/>
<dbReference type="FunFam" id="3.40.50.200:FF:000014">
    <property type="entry name" value="Proteinase K"/>
    <property type="match status" value="1"/>
</dbReference>
<dbReference type="SUPFAM" id="SSF52743">
    <property type="entry name" value="Subtilisin-like"/>
    <property type="match status" value="1"/>
</dbReference>
<dbReference type="InterPro" id="IPR023828">
    <property type="entry name" value="Peptidase_S8_Ser-AS"/>
</dbReference>
<dbReference type="Pfam" id="PF00082">
    <property type="entry name" value="Peptidase_S8"/>
    <property type="match status" value="1"/>
</dbReference>
<evidence type="ECO:0000313" key="11">
    <source>
        <dbReference type="Proteomes" id="UP000279859"/>
    </source>
</evidence>
<dbReference type="PROSITE" id="PS00138">
    <property type="entry name" value="SUBTILASE_SER"/>
    <property type="match status" value="1"/>
</dbReference>
<comment type="caution">
    <text evidence="10">The sequence shown here is derived from an EMBL/GenBank/DDBJ whole genome shotgun (WGS) entry which is preliminary data.</text>
</comment>
<dbReference type="PROSITE" id="PS00136">
    <property type="entry name" value="SUBTILASE_ASP"/>
    <property type="match status" value="1"/>
</dbReference>
<dbReference type="InterPro" id="IPR050131">
    <property type="entry name" value="Peptidase_S8_subtilisin-like"/>
</dbReference>
<evidence type="ECO:0000256" key="8">
    <source>
        <dbReference type="SAM" id="SignalP"/>
    </source>
</evidence>
<evidence type="ECO:0000256" key="3">
    <source>
        <dbReference type="ARBA" id="ARBA00022801"/>
    </source>
</evidence>
<dbReference type="InterPro" id="IPR037045">
    <property type="entry name" value="S8pro/Inhibitor_I9_sf"/>
</dbReference>
<dbReference type="PROSITE" id="PS00137">
    <property type="entry name" value="SUBTILASE_HIS"/>
    <property type="match status" value="1"/>
</dbReference>
<feature type="signal peptide" evidence="8">
    <location>
        <begin position="1"/>
        <end position="26"/>
    </location>
</feature>
<dbReference type="PROSITE" id="PS51892">
    <property type="entry name" value="SUBTILASE"/>
    <property type="match status" value="1"/>
</dbReference>
<dbReference type="InterPro" id="IPR015500">
    <property type="entry name" value="Peptidase_S8_subtilisin-rel"/>
</dbReference>
<keyword evidence="3 5" id="KW-0378">Hydrolase</keyword>
<dbReference type="SUPFAM" id="SSF69318">
    <property type="entry name" value="Integrin alpha N-terminal domain"/>
    <property type="match status" value="1"/>
</dbReference>
<dbReference type="PRINTS" id="PR00723">
    <property type="entry name" value="SUBTILISIN"/>
</dbReference>
<feature type="region of interest" description="Disordered" evidence="7">
    <location>
        <begin position="388"/>
        <end position="408"/>
    </location>
</feature>
<reference evidence="10 11" key="1">
    <citation type="submission" date="2018-11" db="EMBL/GenBank/DDBJ databases">
        <title>Cryobacterium sp. nov., isolated from rhizosphere soil of lettuce.</title>
        <authorList>
            <person name="Wang Y."/>
        </authorList>
    </citation>
    <scope>NUCLEOTIDE SEQUENCE [LARGE SCALE GENOMIC DNA]</scope>
    <source>
        <strain evidence="10 11">NEAU-85</strain>
    </source>
</reference>
<dbReference type="Proteomes" id="UP000279859">
    <property type="component" value="Unassembled WGS sequence"/>
</dbReference>
<organism evidence="10 11">
    <name type="scientific">Cryobacterium tepidiphilum</name>
    <dbReference type="NCBI Taxonomy" id="2486026"/>
    <lineage>
        <taxon>Bacteria</taxon>
        <taxon>Bacillati</taxon>
        <taxon>Actinomycetota</taxon>
        <taxon>Actinomycetes</taxon>
        <taxon>Micrococcales</taxon>
        <taxon>Microbacteriaceae</taxon>
        <taxon>Cryobacterium</taxon>
    </lineage>
</organism>
<dbReference type="InterPro" id="IPR000209">
    <property type="entry name" value="Peptidase_S8/S53_dom"/>
</dbReference>
<dbReference type="InterPro" id="IPR022398">
    <property type="entry name" value="Peptidase_S8_His-AS"/>
</dbReference>
<name>A0A3M8LAR7_9MICO</name>
<keyword evidence="4 5" id="KW-0720">Serine protease</keyword>
<dbReference type="GO" id="GO:0005615">
    <property type="term" value="C:extracellular space"/>
    <property type="evidence" value="ECO:0007669"/>
    <property type="project" value="TreeGrafter"/>
</dbReference>
<dbReference type="InterPro" id="IPR028994">
    <property type="entry name" value="Integrin_alpha_N"/>
</dbReference>
<evidence type="ECO:0000256" key="5">
    <source>
        <dbReference type="PROSITE-ProRule" id="PRU01240"/>
    </source>
</evidence>
<dbReference type="PANTHER" id="PTHR43806">
    <property type="entry name" value="PEPTIDASE S8"/>
    <property type="match status" value="1"/>
</dbReference>
<dbReference type="OrthoDB" id="9813435at2"/>
<dbReference type="EMBL" id="RDSR01000011">
    <property type="protein sequence ID" value="RNE62415.1"/>
    <property type="molecule type" value="Genomic_DNA"/>
</dbReference>
<evidence type="ECO:0000256" key="1">
    <source>
        <dbReference type="ARBA" id="ARBA00011073"/>
    </source>
</evidence>
<keyword evidence="8" id="KW-0732">Signal</keyword>
<dbReference type="InterPro" id="IPR034193">
    <property type="entry name" value="PCSK9_ProteinaseK-like"/>
</dbReference>
<dbReference type="AlphaFoldDB" id="A0A3M8LAR7"/>
<feature type="active site" description="Charge relay system" evidence="5">
    <location>
        <position position="179"/>
    </location>
</feature>
<evidence type="ECO:0000256" key="7">
    <source>
        <dbReference type="SAM" id="MobiDB-lite"/>
    </source>
</evidence>
<dbReference type="InterPro" id="IPR023827">
    <property type="entry name" value="Peptidase_S8_Asp-AS"/>
</dbReference>
<feature type="chain" id="PRO_5018138370" evidence="8">
    <location>
        <begin position="27"/>
        <end position="660"/>
    </location>
</feature>
<evidence type="ECO:0000313" key="10">
    <source>
        <dbReference type="EMBL" id="RNE62415.1"/>
    </source>
</evidence>
<keyword evidence="2 5" id="KW-0645">Protease</keyword>
<evidence type="ECO:0000256" key="6">
    <source>
        <dbReference type="RuleBase" id="RU003355"/>
    </source>
</evidence>
<dbReference type="GO" id="GO:0006508">
    <property type="term" value="P:proteolysis"/>
    <property type="evidence" value="ECO:0007669"/>
    <property type="project" value="UniProtKB-KW"/>
</dbReference>
<comment type="similarity">
    <text evidence="1 5 6">Belongs to the peptidase S8 family.</text>
</comment>
<keyword evidence="11" id="KW-1185">Reference proteome</keyword>
<evidence type="ECO:0000256" key="2">
    <source>
        <dbReference type="ARBA" id="ARBA00022670"/>
    </source>
</evidence>
<accession>A0A3M8LAR7</accession>
<dbReference type="GO" id="GO:0004252">
    <property type="term" value="F:serine-type endopeptidase activity"/>
    <property type="evidence" value="ECO:0007669"/>
    <property type="project" value="UniProtKB-UniRule"/>
</dbReference>
<evidence type="ECO:0000259" key="9">
    <source>
        <dbReference type="Pfam" id="PF00082"/>
    </source>
</evidence>
<sequence>MRSLPPALALVLLVFLSSIDAPPAAAASPAPSPTSTEPAARYLVRYAHGVGAAEMVSELHSHKVGIGRTFSKVMRGAAITATPAQVAGLKRSGRVAGIEPDHRVSVSGVEQPAPWGLDRIDQANLPLSGSFSTTRSGAGVKAYVVDTGVLASHTDLAGRVAAGWTAVADGRGAGDCNGHGTHVAGTIAGTRYGVAKAASVVPVRVLDCAGSGYDSDVIAGLDWVASDHQAGTPAIVNLSLGGPASTMLDSAIQGVIDDGVTAVVAAGNSSTDACAASPARVPQALTVAATDTSDRQADFSNFGPCVDLYAPGVGITSDGISSTTATAIMSGTSMASPHVAGAAALLLEQDPGLAPTAVATRLLAMTSAGVVTSPSAGTPNRLLNTTAATTTTSPAPTPAPTSVPAPTSAPAVVSHPSISSGADVVAARSDGVLWVYPANGKGGFLPRTQIGSNWLGLVNGFVTDWNRDGVFDLIAQWKDGHLSFHPGKASGGFERARTIGSSGWAGYTLTVGTWRKADRFPGIVAHDPAGTLWFYGNSGGSGLSARIKVDTGWRGLYMTMTDFDQDGAQDILAKRSDGTLALYRSTGAGRFIAEARRTIGASGWNSVNSITGVAGYQGAGSHGLVSRYTNGKLAYYPYSKGSWGTRSMIGSGWGTYTIFR</sequence>
<dbReference type="Gene3D" id="3.30.70.80">
    <property type="entry name" value="Peptidase S8 propeptide/proteinase inhibitor I9"/>
    <property type="match status" value="1"/>
</dbReference>
<feature type="domain" description="Peptidase S8/S53" evidence="9">
    <location>
        <begin position="137"/>
        <end position="368"/>
    </location>
</feature>
<protein>
    <submittedName>
        <fullName evidence="10">Serine protease</fullName>
    </submittedName>
</protein>
<feature type="active site" description="Charge relay system" evidence="5">
    <location>
        <position position="333"/>
    </location>
</feature>
<dbReference type="InterPro" id="IPR036852">
    <property type="entry name" value="Peptidase_S8/S53_dom_sf"/>
</dbReference>
<dbReference type="PANTHER" id="PTHR43806:SF11">
    <property type="entry name" value="CEREVISIN-RELATED"/>
    <property type="match status" value="1"/>
</dbReference>
<feature type="active site" description="Charge relay system" evidence="5">
    <location>
        <position position="146"/>
    </location>
</feature>
<gene>
    <name evidence="10" type="ORF">EEJ31_08255</name>
</gene>
<dbReference type="SUPFAM" id="SSF54897">
    <property type="entry name" value="Protease propeptides/inhibitors"/>
    <property type="match status" value="1"/>
</dbReference>
<evidence type="ECO:0000256" key="4">
    <source>
        <dbReference type="ARBA" id="ARBA00022825"/>
    </source>
</evidence>
<dbReference type="Gene3D" id="3.40.50.200">
    <property type="entry name" value="Peptidase S8/S53 domain"/>
    <property type="match status" value="1"/>
</dbReference>